<evidence type="ECO:0000313" key="2">
    <source>
        <dbReference type="EMBL" id="DAG00243.1"/>
    </source>
</evidence>
<accession>A0A8S5V0V1</accession>
<protein>
    <submittedName>
        <fullName evidence="2">Uncharacterized protein</fullName>
    </submittedName>
</protein>
<feature type="transmembrane region" description="Helical" evidence="1">
    <location>
        <begin position="6"/>
        <end position="25"/>
    </location>
</feature>
<reference evidence="2" key="1">
    <citation type="journal article" date="2021" name="Proc. Natl. Acad. Sci. U.S.A.">
        <title>A Catalog of Tens of Thousands of Viruses from Human Metagenomes Reveals Hidden Associations with Chronic Diseases.</title>
        <authorList>
            <person name="Tisza M.J."/>
            <person name="Buck C.B."/>
        </authorList>
    </citation>
    <scope>NUCLEOTIDE SEQUENCE</scope>
    <source>
        <strain evidence="2">CtJDl18</strain>
    </source>
</reference>
<dbReference type="EMBL" id="BK016178">
    <property type="protein sequence ID" value="DAG00243.1"/>
    <property type="molecule type" value="Genomic_DNA"/>
</dbReference>
<keyword evidence="1" id="KW-0812">Transmembrane</keyword>
<keyword evidence="1" id="KW-1133">Transmembrane helix</keyword>
<sequence length="47" mass="5826">MQYLFLSFSSFFFNFIWYLFIYLLTLRCKSTINFLNMYCLVGIINIY</sequence>
<keyword evidence="1" id="KW-0472">Membrane</keyword>
<proteinExistence type="predicted"/>
<name>A0A8S5V0V1_9CAUD</name>
<evidence type="ECO:0000256" key="1">
    <source>
        <dbReference type="SAM" id="Phobius"/>
    </source>
</evidence>
<organism evidence="2">
    <name type="scientific">Podoviridae sp. ctJDl18</name>
    <dbReference type="NCBI Taxonomy" id="2825242"/>
    <lineage>
        <taxon>Viruses</taxon>
        <taxon>Duplodnaviria</taxon>
        <taxon>Heunggongvirae</taxon>
        <taxon>Uroviricota</taxon>
        <taxon>Caudoviricetes</taxon>
    </lineage>
</organism>